<evidence type="ECO:0000256" key="3">
    <source>
        <dbReference type="ARBA" id="ARBA00022679"/>
    </source>
</evidence>
<accession>A0A4Y7LI12</accession>
<dbReference type="Pfam" id="PF00201">
    <property type="entry name" value="UDPGT"/>
    <property type="match status" value="1"/>
</dbReference>
<evidence type="ECO:0000256" key="1">
    <source>
        <dbReference type="ARBA" id="ARBA00009995"/>
    </source>
</evidence>
<dbReference type="OMA" id="EGEFRDQ"/>
<dbReference type="FunFam" id="3.40.50.2000:FF:000054">
    <property type="entry name" value="Glycosyltransferase"/>
    <property type="match status" value="1"/>
</dbReference>
<reference evidence="6 7" key="1">
    <citation type="journal article" date="2018" name="Science">
        <title>The opium poppy genome and morphinan production.</title>
        <authorList>
            <person name="Guo L."/>
            <person name="Winzer T."/>
            <person name="Yang X."/>
            <person name="Li Y."/>
            <person name="Ning Z."/>
            <person name="He Z."/>
            <person name="Teodor R."/>
            <person name="Lu Y."/>
            <person name="Bowser T.A."/>
            <person name="Graham I.A."/>
            <person name="Ye K."/>
        </authorList>
    </citation>
    <scope>NUCLEOTIDE SEQUENCE [LARGE SCALE GENOMIC DNA]</scope>
    <source>
        <strain evidence="7">cv. HN1</strain>
        <tissue evidence="6">Leaves</tissue>
    </source>
</reference>
<dbReference type="OrthoDB" id="5835829at2759"/>
<organism evidence="6 7">
    <name type="scientific">Papaver somniferum</name>
    <name type="common">Opium poppy</name>
    <dbReference type="NCBI Taxonomy" id="3469"/>
    <lineage>
        <taxon>Eukaryota</taxon>
        <taxon>Viridiplantae</taxon>
        <taxon>Streptophyta</taxon>
        <taxon>Embryophyta</taxon>
        <taxon>Tracheophyta</taxon>
        <taxon>Spermatophyta</taxon>
        <taxon>Magnoliopsida</taxon>
        <taxon>Ranunculales</taxon>
        <taxon>Papaveraceae</taxon>
        <taxon>Papaveroideae</taxon>
        <taxon>Papaver</taxon>
    </lineage>
</organism>
<dbReference type="InterPro" id="IPR035595">
    <property type="entry name" value="UDP_glycos_trans_CS"/>
</dbReference>
<dbReference type="EC" id="2.4.1.-" evidence="5"/>
<dbReference type="InterPro" id="IPR002213">
    <property type="entry name" value="UDP_glucos_trans"/>
</dbReference>
<dbReference type="PROSITE" id="PS00375">
    <property type="entry name" value="UDPGT"/>
    <property type="match status" value="1"/>
</dbReference>
<sequence length="475" mass="52112">MEGTSEILKPHIIMLPSPGMGHLIPFVELAKRLVLNHGFSVTFTIPTDAGSPSKAQKSVLDSLPSSIKSIFLSPVDISDLPANVKGETKISLMVTRSVPSLSNSFKHIGSTHRVVAFVVDAFGTDTFDAANEFNIKPYVFFATTAMTLALFSYFPKMDEEYSCEYRDVPEPIRIPGSIAINGIDLIDPMQDRKNDSYTWILHHAKRYKLAAGVLLNTFDEFETDTIKFLKGSESGNPLIYPIGPLIRTGENGNVSDEAGCLKWLDDQPLGSVLFISFGSGGTLSSEQLTELALGLEMSEQRFLLVARSPSDKAANATFFNPQGISDPFDFLPEGFLERTKKLGLVVDSWSPQVQVLSHTSTGGFLTHCGWNSTLESVVHGVPLIAWPLYAEQKMNALMLEGFKVAIRPKADERGIIRRDEISRVVKGLMEGEEGKTIKSRMTELQSAASNVLEENGSSAKSLDELANVWKNQTTT</sequence>
<proteinExistence type="inferred from homology"/>
<keyword evidence="7" id="KW-1185">Reference proteome</keyword>
<evidence type="ECO:0000256" key="4">
    <source>
        <dbReference type="RuleBase" id="RU003718"/>
    </source>
</evidence>
<dbReference type="FunFam" id="3.40.50.2000:FF:000051">
    <property type="entry name" value="Glycosyltransferase"/>
    <property type="match status" value="1"/>
</dbReference>
<keyword evidence="3 4" id="KW-0808">Transferase</keyword>
<dbReference type="AlphaFoldDB" id="A0A4Y7LI12"/>
<name>A0A4Y7LI12_PAPSO</name>
<comment type="similarity">
    <text evidence="1 4">Belongs to the UDP-glycosyltransferase family.</text>
</comment>
<dbReference type="Proteomes" id="UP000316621">
    <property type="component" value="Chromosome 11"/>
</dbReference>
<dbReference type="EMBL" id="CM010725">
    <property type="protein sequence ID" value="RZC84886.1"/>
    <property type="molecule type" value="Genomic_DNA"/>
</dbReference>
<dbReference type="PANTHER" id="PTHR48046:SF6">
    <property type="entry name" value="GLYCOSYLTRANSFERASE"/>
    <property type="match status" value="1"/>
</dbReference>
<dbReference type="CDD" id="cd03784">
    <property type="entry name" value="GT1_Gtf-like"/>
    <property type="match status" value="1"/>
</dbReference>
<dbReference type="GO" id="GO:0008194">
    <property type="term" value="F:UDP-glycosyltransferase activity"/>
    <property type="evidence" value="ECO:0007669"/>
    <property type="project" value="InterPro"/>
</dbReference>
<evidence type="ECO:0000313" key="6">
    <source>
        <dbReference type="EMBL" id="RZC84886.1"/>
    </source>
</evidence>
<evidence type="ECO:0000256" key="5">
    <source>
        <dbReference type="RuleBase" id="RU362057"/>
    </source>
</evidence>
<dbReference type="Gramene" id="RZC84886">
    <property type="protein sequence ID" value="RZC84886"/>
    <property type="gene ID" value="C5167_047673"/>
</dbReference>
<gene>
    <name evidence="6" type="ORF">C5167_047673</name>
</gene>
<keyword evidence="2 4" id="KW-0328">Glycosyltransferase</keyword>
<dbReference type="SUPFAM" id="SSF53756">
    <property type="entry name" value="UDP-Glycosyltransferase/glycogen phosphorylase"/>
    <property type="match status" value="1"/>
</dbReference>
<protein>
    <recommendedName>
        <fullName evidence="5">Glycosyltransferase</fullName>
        <ecNumber evidence="5">2.4.1.-</ecNumber>
    </recommendedName>
</protein>
<dbReference type="Gene3D" id="3.40.50.2000">
    <property type="entry name" value="Glycogen Phosphorylase B"/>
    <property type="match status" value="2"/>
</dbReference>
<dbReference type="PANTHER" id="PTHR48046">
    <property type="entry name" value="UDP-GLYCOSYLTRANSFERASE 72E1"/>
    <property type="match status" value="1"/>
</dbReference>
<evidence type="ECO:0000256" key="2">
    <source>
        <dbReference type="ARBA" id="ARBA00022676"/>
    </source>
</evidence>
<evidence type="ECO:0000313" key="7">
    <source>
        <dbReference type="Proteomes" id="UP000316621"/>
    </source>
</evidence>